<sequence length="94" mass="10928">MKKHLIDFPENNISIESFYDRLRPCYDSIMQFGDRVLVAQMNWNGMLEGAVYGFVEDPEEGWSPIECRLELLKISDETYSDAGHAIEWCIKNAH</sequence>
<organism evidence="2 3">
    <name type="scientific">Clostridium fessum</name>
    <dbReference type="NCBI Taxonomy" id="2126740"/>
    <lineage>
        <taxon>Bacteria</taxon>
        <taxon>Bacillati</taxon>
        <taxon>Bacillota</taxon>
        <taxon>Clostridia</taxon>
        <taxon>Eubacteriales</taxon>
        <taxon>Clostridiaceae</taxon>
        <taxon>Clostridium</taxon>
    </lineage>
</organism>
<evidence type="ECO:0000313" key="3">
    <source>
        <dbReference type="Proteomes" id="UP000241048"/>
    </source>
</evidence>
<accession>A0A2T3FUW0</accession>
<evidence type="ECO:0000313" key="2">
    <source>
        <dbReference type="EMBL" id="PST39076.1"/>
    </source>
</evidence>
<dbReference type="RefSeq" id="WP_107000225.1">
    <property type="nucleotide sequence ID" value="NZ_PYLO01000001.1"/>
</dbReference>
<keyword evidence="3" id="KW-1185">Reference proteome</keyword>
<dbReference type="Proteomes" id="UP000241048">
    <property type="component" value="Unassembled WGS sequence"/>
</dbReference>
<comment type="caution">
    <text evidence="2">The sequence shown here is derived from an EMBL/GenBank/DDBJ whole genome shotgun (WGS) entry which is preliminary data.</text>
</comment>
<dbReference type="EMBL" id="PYLO01000001">
    <property type="protein sequence ID" value="PST39076.1"/>
    <property type="molecule type" value="Genomic_DNA"/>
</dbReference>
<protein>
    <recommendedName>
        <fullName evidence="1">Nucleotide modification associated domain-containing protein</fullName>
    </recommendedName>
</protein>
<proteinExistence type="predicted"/>
<reference evidence="2 3" key="1">
    <citation type="submission" date="2018-03" db="EMBL/GenBank/DDBJ databases">
        <title>Lachnoclostridium SNUG30386 gen.nov., sp.nov., isolated from human faeces.</title>
        <authorList>
            <person name="Seo B."/>
            <person name="Jeon K."/>
            <person name="Ko G."/>
        </authorList>
    </citation>
    <scope>NUCLEOTIDE SEQUENCE [LARGE SCALE GENOMIC DNA]</scope>
    <source>
        <strain evidence="2 3">SNUG30386</strain>
    </source>
</reference>
<name>A0A2T3FUW0_9CLOT</name>
<dbReference type="InterPro" id="IPR040613">
    <property type="entry name" value="Nmad4"/>
</dbReference>
<gene>
    <name evidence="2" type="ORF">C7U56_03945</name>
</gene>
<feature type="domain" description="Nucleotide modification associated" evidence="1">
    <location>
        <begin position="12"/>
        <end position="92"/>
    </location>
</feature>
<dbReference type="Pfam" id="PF18756">
    <property type="entry name" value="Nmad4"/>
    <property type="match status" value="1"/>
</dbReference>
<evidence type="ECO:0000259" key="1">
    <source>
        <dbReference type="Pfam" id="PF18756"/>
    </source>
</evidence>
<dbReference type="AlphaFoldDB" id="A0A2T3FUW0"/>